<name>A0ABT1RSZ8_9FIRM</name>
<sequence>MSLNETPRADRLHVGIFGKRNTGKSSLINALTNQNISLVSDRPGTTTDPVFKSMELHPIGPVVFIDTAGFDDDDGELGALRVEKTAEVMDKTDVAIVIFEDEDFTKEKRWIQKLEAAGIPVIPVIGKSDEIYGESLLAKAIEEELGIEPILVSALRREGMEDIKQAIEKAVPEDFKRKRILGNMVKHGELVMLVMPQDIQAPKGRLILPQVQTIRELLDNKCTTVCTTADGFVRSLKALAKAPGLIITDSQCFKEVYEHKPKESRLTSFSVLFAAYKGDIGVFTKGADAIDQLTADSKVLIAEACTHAPLEEDIGREKIPRMLRKRFGEDLQVNVVAGSEFPDDLSDYDLIIHCGACMFNRRHVLSRIAEAQAAGVAITNYGITMAKLNGILDKIRIPE</sequence>
<dbReference type="EMBL" id="JANFXK010000025">
    <property type="protein sequence ID" value="MCQ4638331.1"/>
    <property type="molecule type" value="Genomic_DNA"/>
</dbReference>
<gene>
    <name evidence="6" type="primary">hydF</name>
    <name evidence="6" type="ORF">NE619_16490</name>
</gene>
<dbReference type="PANTHER" id="PTHR42714:SF6">
    <property type="entry name" value="TRANSLATION INITIATION FACTOR IF-2"/>
    <property type="match status" value="1"/>
</dbReference>
<keyword evidence="2" id="KW-0342">GTP-binding</keyword>
<dbReference type="InterPro" id="IPR023873">
    <property type="entry name" value="FeFe-hyd_GTPase_HydF"/>
</dbReference>
<organism evidence="6 7">
    <name type="scientific">Anaerovorax odorimutans</name>
    <dbReference type="NCBI Taxonomy" id="109327"/>
    <lineage>
        <taxon>Bacteria</taxon>
        <taxon>Bacillati</taxon>
        <taxon>Bacillota</taxon>
        <taxon>Clostridia</taxon>
        <taxon>Peptostreptococcales</taxon>
        <taxon>Anaerovoracaceae</taxon>
        <taxon>Anaerovorax</taxon>
    </lineage>
</organism>
<dbReference type="RefSeq" id="WP_256133530.1">
    <property type="nucleotide sequence ID" value="NZ_JANFXK010000025.1"/>
</dbReference>
<dbReference type="Gene3D" id="3.40.50.11420">
    <property type="match status" value="1"/>
</dbReference>
<dbReference type="Proteomes" id="UP001524502">
    <property type="component" value="Unassembled WGS sequence"/>
</dbReference>
<evidence type="ECO:0000259" key="4">
    <source>
        <dbReference type="Pfam" id="PF18128"/>
    </source>
</evidence>
<dbReference type="NCBIfam" id="TIGR00231">
    <property type="entry name" value="small_GTP"/>
    <property type="match status" value="1"/>
</dbReference>
<dbReference type="InterPro" id="IPR005225">
    <property type="entry name" value="Small_GTP-bd"/>
</dbReference>
<comment type="caution">
    <text evidence="6">The sequence shown here is derived from an EMBL/GenBank/DDBJ whole genome shotgun (WGS) entry which is preliminary data.</text>
</comment>
<dbReference type="Pfam" id="PF18133">
    <property type="entry name" value="HydF_tetramer"/>
    <property type="match status" value="1"/>
</dbReference>
<dbReference type="NCBIfam" id="TIGR03918">
    <property type="entry name" value="GTP_HydF"/>
    <property type="match status" value="1"/>
</dbReference>
<feature type="domain" description="Hydrogen maturase F dimerization" evidence="4">
    <location>
        <begin position="180"/>
        <end position="278"/>
    </location>
</feature>
<feature type="domain" description="G" evidence="3">
    <location>
        <begin position="13"/>
        <end position="125"/>
    </location>
</feature>
<evidence type="ECO:0000259" key="5">
    <source>
        <dbReference type="Pfam" id="PF18133"/>
    </source>
</evidence>
<dbReference type="Pfam" id="PF01926">
    <property type="entry name" value="MMR_HSR1"/>
    <property type="match status" value="1"/>
</dbReference>
<dbReference type="InterPro" id="IPR040644">
    <property type="entry name" value="HydF_tetramer"/>
</dbReference>
<evidence type="ECO:0000259" key="3">
    <source>
        <dbReference type="Pfam" id="PF01926"/>
    </source>
</evidence>
<keyword evidence="1" id="KW-0547">Nucleotide-binding</keyword>
<protein>
    <submittedName>
        <fullName evidence="6">[FeFe] hydrogenase H-cluster maturation GTPase HydF</fullName>
    </submittedName>
</protein>
<dbReference type="Gene3D" id="3.40.50.11410">
    <property type="match status" value="1"/>
</dbReference>
<dbReference type="InterPro" id="IPR006073">
    <property type="entry name" value="GTP-bd"/>
</dbReference>
<dbReference type="InterPro" id="IPR027417">
    <property type="entry name" value="P-loop_NTPase"/>
</dbReference>
<reference evidence="6 7" key="1">
    <citation type="submission" date="2022-06" db="EMBL/GenBank/DDBJ databases">
        <title>Isolation of gut microbiota from human fecal samples.</title>
        <authorList>
            <person name="Pamer E.G."/>
            <person name="Barat B."/>
            <person name="Waligurski E."/>
            <person name="Medina S."/>
            <person name="Paddock L."/>
            <person name="Mostad J."/>
        </authorList>
    </citation>
    <scope>NUCLEOTIDE SEQUENCE [LARGE SCALE GENOMIC DNA]</scope>
    <source>
        <strain evidence="6 7">SL.3.17</strain>
    </source>
</reference>
<dbReference type="SUPFAM" id="SSF52540">
    <property type="entry name" value="P-loop containing nucleoside triphosphate hydrolases"/>
    <property type="match status" value="1"/>
</dbReference>
<evidence type="ECO:0000313" key="7">
    <source>
        <dbReference type="Proteomes" id="UP001524502"/>
    </source>
</evidence>
<keyword evidence="7" id="KW-1185">Reference proteome</keyword>
<dbReference type="CDD" id="cd00880">
    <property type="entry name" value="Era_like"/>
    <property type="match status" value="1"/>
</dbReference>
<accession>A0ABT1RSZ8</accession>
<dbReference type="InterPro" id="IPR041606">
    <property type="entry name" value="HydF_dimer"/>
</dbReference>
<evidence type="ECO:0000256" key="2">
    <source>
        <dbReference type="ARBA" id="ARBA00023134"/>
    </source>
</evidence>
<proteinExistence type="predicted"/>
<dbReference type="PANTHER" id="PTHR42714">
    <property type="entry name" value="TRNA MODIFICATION GTPASE GTPBP3"/>
    <property type="match status" value="1"/>
</dbReference>
<dbReference type="Pfam" id="PF18128">
    <property type="entry name" value="HydF_dimer"/>
    <property type="match status" value="1"/>
</dbReference>
<feature type="domain" description="Hydrogen maturase F tetramerization" evidence="5">
    <location>
        <begin position="283"/>
        <end position="394"/>
    </location>
</feature>
<evidence type="ECO:0000313" key="6">
    <source>
        <dbReference type="EMBL" id="MCQ4638331.1"/>
    </source>
</evidence>
<evidence type="ECO:0000256" key="1">
    <source>
        <dbReference type="ARBA" id="ARBA00022741"/>
    </source>
</evidence>
<dbReference type="Gene3D" id="3.40.50.300">
    <property type="entry name" value="P-loop containing nucleotide triphosphate hydrolases"/>
    <property type="match status" value="1"/>
</dbReference>